<organism evidence="1 2">
    <name type="scientific">Methylobacterium iners</name>
    <dbReference type="NCBI Taxonomy" id="418707"/>
    <lineage>
        <taxon>Bacteria</taxon>
        <taxon>Pseudomonadati</taxon>
        <taxon>Pseudomonadota</taxon>
        <taxon>Alphaproteobacteria</taxon>
        <taxon>Hyphomicrobiales</taxon>
        <taxon>Methylobacteriaceae</taxon>
        <taxon>Methylobacterium</taxon>
    </lineage>
</organism>
<protein>
    <recommendedName>
        <fullName evidence="3">HTH cro/C1-type domain-containing protein</fullName>
    </recommendedName>
</protein>
<dbReference type="CDD" id="cd00093">
    <property type="entry name" value="HTH_XRE"/>
    <property type="match status" value="1"/>
</dbReference>
<gene>
    <name evidence="1" type="ORF">OCOJLMKI_4718</name>
</gene>
<reference evidence="1" key="2">
    <citation type="submission" date="2021-08" db="EMBL/GenBank/DDBJ databases">
        <authorList>
            <person name="Tani A."/>
            <person name="Ola A."/>
            <person name="Ogura Y."/>
            <person name="Katsura K."/>
            <person name="Hayashi T."/>
        </authorList>
    </citation>
    <scope>NUCLEOTIDE SEQUENCE</scope>
    <source>
        <strain evidence="1">DSM 19015</strain>
    </source>
</reference>
<reference evidence="1" key="1">
    <citation type="journal article" date="2021" name="Front. Microbiol.">
        <title>Comprehensive Comparative Genomics and Phenotyping of Methylobacterium Species.</title>
        <authorList>
            <person name="Alessa O."/>
            <person name="Ogura Y."/>
            <person name="Fujitani Y."/>
            <person name="Takami H."/>
            <person name="Hayashi T."/>
            <person name="Sahin N."/>
            <person name="Tani A."/>
        </authorList>
    </citation>
    <scope>NUCLEOTIDE SEQUENCE</scope>
    <source>
        <strain evidence="1">DSM 19015</strain>
    </source>
</reference>
<evidence type="ECO:0000313" key="2">
    <source>
        <dbReference type="Proteomes" id="UP001055125"/>
    </source>
</evidence>
<dbReference type="Proteomes" id="UP001055125">
    <property type="component" value="Unassembled WGS sequence"/>
</dbReference>
<dbReference type="InterPro" id="IPR001387">
    <property type="entry name" value="Cro/C1-type_HTH"/>
</dbReference>
<sequence>MQFAALETLLKRKLHDAVVGAVMEKGLDRHDLCRLTGQPWSRQAIYRLLAGPEQHACSADRLERIARALGLEAEVEVRVRPAGPRQLPQRHAVPLAA</sequence>
<evidence type="ECO:0000313" key="1">
    <source>
        <dbReference type="EMBL" id="GJD97487.1"/>
    </source>
</evidence>
<dbReference type="RefSeq" id="WP_238246545.1">
    <property type="nucleotide sequence ID" value="NZ_BPQP01000089.1"/>
</dbReference>
<evidence type="ECO:0008006" key="3">
    <source>
        <dbReference type="Google" id="ProtNLM"/>
    </source>
</evidence>
<comment type="caution">
    <text evidence="1">The sequence shown here is derived from an EMBL/GenBank/DDBJ whole genome shotgun (WGS) entry which is preliminary data.</text>
</comment>
<name>A0ABQ4S5Q8_9HYPH</name>
<proteinExistence type="predicted"/>
<dbReference type="EMBL" id="BPQP01000089">
    <property type="protein sequence ID" value="GJD97487.1"/>
    <property type="molecule type" value="Genomic_DNA"/>
</dbReference>
<keyword evidence="2" id="KW-1185">Reference proteome</keyword>
<accession>A0ABQ4S5Q8</accession>